<evidence type="ECO:0000313" key="2">
    <source>
        <dbReference type="Proteomes" id="UP001060085"/>
    </source>
</evidence>
<dbReference type="EMBL" id="CM044703">
    <property type="protein sequence ID" value="KAI5672695.1"/>
    <property type="molecule type" value="Genomic_DNA"/>
</dbReference>
<dbReference type="Proteomes" id="UP001060085">
    <property type="component" value="Linkage Group LG03"/>
</dbReference>
<proteinExistence type="predicted"/>
<organism evidence="1 2">
    <name type="scientific">Catharanthus roseus</name>
    <name type="common">Madagascar periwinkle</name>
    <name type="synonym">Vinca rosea</name>
    <dbReference type="NCBI Taxonomy" id="4058"/>
    <lineage>
        <taxon>Eukaryota</taxon>
        <taxon>Viridiplantae</taxon>
        <taxon>Streptophyta</taxon>
        <taxon>Embryophyta</taxon>
        <taxon>Tracheophyta</taxon>
        <taxon>Spermatophyta</taxon>
        <taxon>Magnoliopsida</taxon>
        <taxon>eudicotyledons</taxon>
        <taxon>Gunneridae</taxon>
        <taxon>Pentapetalae</taxon>
        <taxon>asterids</taxon>
        <taxon>lamiids</taxon>
        <taxon>Gentianales</taxon>
        <taxon>Apocynaceae</taxon>
        <taxon>Rauvolfioideae</taxon>
        <taxon>Vinceae</taxon>
        <taxon>Catharanthinae</taxon>
        <taxon>Catharanthus</taxon>
    </lineage>
</organism>
<comment type="caution">
    <text evidence="1">The sequence shown here is derived from an EMBL/GenBank/DDBJ whole genome shotgun (WGS) entry which is preliminary data.</text>
</comment>
<evidence type="ECO:0000313" key="1">
    <source>
        <dbReference type="EMBL" id="KAI5672695.1"/>
    </source>
</evidence>
<accession>A0ACC0BJ26</accession>
<sequence length="109" mass="12420">MNTTASLEPLESFQLATDHREVYYRVGFLRDSRTLIRQKELGIYFDQHVKIIALCVASPAYEGLFRTACIVGLLLILIQLTKVVVRWRVRRKAALRYNSVSCSAVGAIF</sequence>
<protein>
    <submittedName>
        <fullName evidence="1">Uncharacterized protein</fullName>
    </submittedName>
</protein>
<gene>
    <name evidence="1" type="ORF">M9H77_13059</name>
</gene>
<reference evidence="2" key="1">
    <citation type="journal article" date="2023" name="Nat. Plants">
        <title>Single-cell RNA sequencing provides a high-resolution roadmap for understanding the multicellular compartmentation of specialized metabolism.</title>
        <authorList>
            <person name="Sun S."/>
            <person name="Shen X."/>
            <person name="Li Y."/>
            <person name="Li Y."/>
            <person name="Wang S."/>
            <person name="Li R."/>
            <person name="Zhang H."/>
            <person name="Shen G."/>
            <person name="Guo B."/>
            <person name="Wei J."/>
            <person name="Xu J."/>
            <person name="St-Pierre B."/>
            <person name="Chen S."/>
            <person name="Sun C."/>
        </authorList>
    </citation>
    <scope>NUCLEOTIDE SEQUENCE [LARGE SCALE GENOMIC DNA]</scope>
</reference>
<keyword evidence="2" id="KW-1185">Reference proteome</keyword>
<name>A0ACC0BJ26_CATRO</name>